<evidence type="ECO:0000256" key="5">
    <source>
        <dbReference type="ARBA" id="ARBA00022679"/>
    </source>
</evidence>
<organism evidence="9 10">
    <name type="scientific">Melanomma pulvis-pyrius CBS 109.77</name>
    <dbReference type="NCBI Taxonomy" id="1314802"/>
    <lineage>
        <taxon>Eukaryota</taxon>
        <taxon>Fungi</taxon>
        <taxon>Dikarya</taxon>
        <taxon>Ascomycota</taxon>
        <taxon>Pezizomycotina</taxon>
        <taxon>Dothideomycetes</taxon>
        <taxon>Pleosporomycetidae</taxon>
        <taxon>Pleosporales</taxon>
        <taxon>Melanommataceae</taxon>
        <taxon>Melanomma</taxon>
    </lineage>
</organism>
<name>A0A6A6X4C7_9PLEO</name>
<proteinExistence type="inferred from homology"/>
<evidence type="ECO:0000256" key="6">
    <source>
        <dbReference type="ARBA" id="ARBA00031403"/>
    </source>
</evidence>
<feature type="active site" description="Amidino-cysteine intermediate" evidence="8">
    <location>
        <position position="342"/>
    </location>
</feature>
<feature type="active site" evidence="8">
    <location>
        <position position="235"/>
    </location>
</feature>
<dbReference type="EC" id="2.1.4.1" evidence="3"/>
<dbReference type="AlphaFoldDB" id="A0A6A6X4C7"/>
<evidence type="ECO:0000256" key="1">
    <source>
        <dbReference type="ARBA" id="ARBA00004858"/>
    </source>
</evidence>
<accession>A0A6A6X4C7</accession>
<evidence type="ECO:0000256" key="3">
    <source>
        <dbReference type="ARBA" id="ARBA00012351"/>
    </source>
</evidence>
<evidence type="ECO:0000256" key="2">
    <source>
        <dbReference type="ARBA" id="ARBA00006943"/>
    </source>
</evidence>
<comment type="pathway">
    <text evidence="1">Amine and polyamine biosynthesis; creatine biosynthesis; creatine from L-arginine and glycine: step 1/2.</text>
</comment>
<keyword evidence="5" id="KW-0808">Transferase</keyword>
<evidence type="ECO:0000256" key="8">
    <source>
        <dbReference type="PIRSR" id="PIRSR633195-1"/>
    </source>
</evidence>
<dbReference type="PANTHER" id="PTHR10488:SF1">
    <property type="entry name" value="GLYCINE AMIDINOTRANSFERASE, MITOCHONDRIAL"/>
    <property type="match status" value="1"/>
</dbReference>
<evidence type="ECO:0000313" key="9">
    <source>
        <dbReference type="EMBL" id="KAF2790983.1"/>
    </source>
</evidence>
<evidence type="ECO:0000256" key="4">
    <source>
        <dbReference type="ARBA" id="ARBA00016069"/>
    </source>
</evidence>
<dbReference type="UniPathway" id="UPA00104">
    <property type="reaction ID" value="UER00579"/>
</dbReference>
<dbReference type="GO" id="GO:0005758">
    <property type="term" value="C:mitochondrial intermembrane space"/>
    <property type="evidence" value="ECO:0007669"/>
    <property type="project" value="TreeGrafter"/>
</dbReference>
<gene>
    <name evidence="9" type="ORF">K505DRAFT_364245</name>
</gene>
<dbReference type="InterPro" id="IPR033195">
    <property type="entry name" value="AmidinoTrfase"/>
</dbReference>
<dbReference type="GO" id="GO:0006601">
    <property type="term" value="P:creatine biosynthetic process"/>
    <property type="evidence" value="ECO:0007669"/>
    <property type="project" value="UniProtKB-UniPathway"/>
</dbReference>
<reference evidence="9" key="1">
    <citation type="journal article" date="2020" name="Stud. Mycol.">
        <title>101 Dothideomycetes genomes: a test case for predicting lifestyles and emergence of pathogens.</title>
        <authorList>
            <person name="Haridas S."/>
            <person name="Albert R."/>
            <person name="Binder M."/>
            <person name="Bloem J."/>
            <person name="Labutti K."/>
            <person name="Salamov A."/>
            <person name="Andreopoulos B."/>
            <person name="Baker S."/>
            <person name="Barry K."/>
            <person name="Bills G."/>
            <person name="Bluhm B."/>
            <person name="Cannon C."/>
            <person name="Castanera R."/>
            <person name="Culley D."/>
            <person name="Daum C."/>
            <person name="Ezra D."/>
            <person name="Gonzalez J."/>
            <person name="Henrissat B."/>
            <person name="Kuo A."/>
            <person name="Liang C."/>
            <person name="Lipzen A."/>
            <person name="Lutzoni F."/>
            <person name="Magnuson J."/>
            <person name="Mondo S."/>
            <person name="Nolan M."/>
            <person name="Ohm R."/>
            <person name="Pangilinan J."/>
            <person name="Park H.-J."/>
            <person name="Ramirez L."/>
            <person name="Alfaro M."/>
            <person name="Sun H."/>
            <person name="Tritt A."/>
            <person name="Yoshinaga Y."/>
            <person name="Zwiers L.-H."/>
            <person name="Turgeon B."/>
            <person name="Goodwin S."/>
            <person name="Spatafora J."/>
            <person name="Crous P."/>
            <person name="Grigoriev I."/>
        </authorList>
    </citation>
    <scope>NUCLEOTIDE SEQUENCE</scope>
    <source>
        <strain evidence="9">CBS 109.77</strain>
    </source>
</reference>
<dbReference type="PANTHER" id="PTHR10488">
    <property type="entry name" value="GLYCINE AMIDINOTRANSFERASE, MITOCHONDRIAL"/>
    <property type="match status" value="1"/>
</dbReference>
<feature type="active site" evidence="8">
    <location>
        <position position="186"/>
    </location>
</feature>
<sequence length="354" mass="39585">MPSTSLPTIQADDEWSQLRAVIVGRAANSCFPSEPLHMIQATMPEQYHGHFQPNSHFPKYVLQKADAELDQLANVLQQDGIKVYRPDDVDWYAVGGYTAAMPRDGLITVGNTIIEAPFSWRSRKREIDLAYSGILTELASDGHLTIVRAPKIVGTDTIYDDVGKPQGGLVDGKYPWAVNNSRPAFDAADFMRFGKVLIGQYSNVTNAKGVEYLRACVPDGYTVEMLEVDDPHAMHIDATILPLKRGLLVYNPLRTSETALRRHSVLHDWELHPYPFVPKKRDSPPLFMTSEWLCMNVLSISETKVVVEEKDVEFAEWIRQFGIEPILLPLQHVHSIGGSFHCATVDLVRDCGGS</sequence>
<dbReference type="Proteomes" id="UP000799757">
    <property type="component" value="Unassembled WGS sequence"/>
</dbReference>
<dbReference type="EMBL" id="MU002044">
    <property type="protein sequence ID" value="KAF2790983.1"/>
    <property type="molecule type" value="Genomic_DNA"/>
</dbReference>
<dbReference type="CDD" id="cd21113">
    <property type="entry name" value="amidinotransferase-like"/>
    <property type="match status" value="1"/>
</dbReference>
<keyword evidence="10" id="KW-1185">Reference proteome</keyword>
<evidence type="ECO:0000313" key="10">
    <source>
        <dbReference type="Proteomes" id="UP000799757"/>
    </source>
</evidence>
<dbReference type="GO" id="GO:0015068">
    <property type="term" value="F:glycine amidinotransferase activity"/>
    <property type="evidence" value="ECO:0007669"/>
    <property type="project" value="UniProtKB-EC"/>
</dbReference>
<evidence type="ECO:0000256" key="7">
    <source>
        <dbReference type="ARBA" id="ARBA00033346"/>
    </source>
</evidence>
<comment type="similarity">
    <text evidence="2">Belongs to the amidinotransferase family.</text>
</comment>
<dbReference type="SUPFAM" id="SSF55909">
    <property type="entry name" value="Pentein"/>
    <property type="match status" value="1"/>
</dbReference>
<dbReference type="Gene3D" id="3.75.10.10">
    <property type="entry name" value="L-arginine/glycine Amidinotransferase, Chain A"/>
    <property type="match status" value="1"/>
</dbReference>
<protein>
    <recommendedName>
        <fullName evidence="4">Glycine amidinotransferase, mitochondrial</fullName>
        <ecNumber evidence="3">2.1.4.1</ecNumber>
    </recommendedName>
    <alternativeName>
        <fullName evidence="6">L-arginine:glycine amidinotransferase</fullName>
    </alternativeName>
    <alternativeName>
        <fullName evidence="7">Transamidinase</fullName>
    </alternativeName>
</protein>
<dbReference type="OrthoDB" id="10264242at2759"/>